<keyword evidence="3" id="KW-1185">Reference proteome</keyword>
<gene>
    <name evidence="2" type="ORF">DK419_04140</name>
</gene>
<dbReference type="KEGG" id="mtea:DK419_04140"/>
<proteinExistence type="predicted"/>
<accession>A0A2U8WK95</accession>
<dbReference type="Proteomes" id="UP000245444">
    <property type="component" value="Chromosome"/>
</dbReference>
<evidence type="ECO:0000256" key="1">
    <source>
        <dbReference type="SAM" id="MobiDB-lite"/>
    </source>
</evidence>
<sequence>MSKVGRRSSTVWRDELQSALVQLRPLHDHPADLGQTRLRDVAADIWDDVSGMLVERAKGVAPGAKAALPEAERARLARDDRPVAATHHS</sequence>
<reference evidence="2 3" key="1">
    <citation type="submission" date="2018-05" db="EMBL/GenBank/DDBJ databases">
        <title>Complete Genome Sequence of Methylobacterium sp. 17Sr1-28.</title>
        <authorList>
            <person name="Srinivasan S."/>
        </authorList>
    </citation>
    <scope>NUCLEOTIDE SEQUENCE [LARGE SCALE GENOMIC DNA]</scope>
    <source>
        <strain evidence="2 3">17Sr1-28</strain>
    </source>
</reference>
<protein>
    <submittedName>
        <fullName evidence="2">Uncharacterized protein</fullName>
    </submittedName>
</protein>
<evidence type="ECO:0000313" key="2">
    <source>
        <dbReference type="EMBL" id="AWN45612.1"/>
    </source>
</evidence>
<dbReference type="EMBL" id="CP029553">
    <property type="protein sequence ID" value="AWN45612.1"/>
    <property type="molecule type" value="Genomic_DNA"/>
</dbReference>
<organism evidence="2 3">
    <name type="scientific">Methylobacterium terrae</name>
    <dbReference type="NCBI Taxonomy" id="2202827"/>
    <lineage>
        <taxon>Bacteria</taxon>
        <taxon>Pseudomonadati</taxon>
        <taxon>Pseudomonadota</taxon>
        <taxon>Alphaproteobacteria</taxon>
        <taxon>Hyphomicrobiales</taxon>
        <taxon>Methylobacteriaceae</taxon>
        <taxon>Methylobacterium</taxon>
    </lineage>
</organism>
<evidence type="ECO:0000313" key="3">
    <source>
        <dbReference type="Proteomes" id="UP000245444"/>
    </source>
</evidence>
<feature type="compositionally biased region" description="Basic and acidic residues" evidence="1">
    <location>
        <begin position="70"/>
        <end position="82"/>
    </location>
</feature>
<name>A0A2U8WK95_9HYPH</name>
<feature type="region of interest" description="Disordered" evidence="1">
    <location>
        <begin position="62"/>
        <end position="89"/>
    </location>
</feature>
<dbReference type="AlphaFoldDB" id="A0A2U8WK95"/>